<dbReference type="PANTHER" id="PTHR42928:SF5">
    <property type="entry name" value="BLR1237 PROTEIN"/>
    <property type="match status" value="1"/>
</dbReference>
<dbReference type="CDD" id="cd07012">
    <property type="entry name" value="PBP2_Bug_TTT"/>
    <property type="match status" value="1"/>
</dbReference>
<dbReference type="Gene3D" id="3.40.190.150">
    <property type="entry name" value="Bordetella uptake gene, domain 1"/>
    <property type="match status" value="1"/>
</dbReference>
<dbReference type="STRING" id="641238.SAMN04490244_1085"/>
<name>A0A1H9VQU8_9RHOB</name>
<organism evidence="3 4">
    <name type="scientific">Tranquillimonas rosea</name>
    <dbReference type="NCBI Taxonomy" id="641238"/>
    <lineage>
        <taxon>Bacteria</taxon>
        <taxon>Pseudomonadati</taxon>
        <taxon>Pseudomonadota</taxon>
        <taxon>Alphaproteobacteria</taxon>
        <taxon>Rhodobacterales</taxon>
        <taxon>Roseobacteraceae</taxon>
        <taxon>Tranquillimonas</taxon>
    </lineage>
</organism>
<evidence type="ECO:0000256" key="2">
    <source>
        <dbReference type="SAM" id="SignalP"/>
    </source>
</evidence>
<proteinExistence type="inferred from homology"/>
<evidence type="ECO:0000256" key="1">
    <source>
        <dbReference type="ARBA" id="ARBA00006987"/>
    </source>
</evidence>
<dbReference type="InterPro" id="IPR042100">
    <property type="entry name" value="Bug_dom1"/>
</dbReference>
<comment type="similarity">
    <text evidence="1">Belongs to the UPF0065 (bug) family.</text>
</comment>
<dbReference type="InterPro" id="IPR005064">
    <property type="entry name" value="BUG"/>
</dbReference>
<keyword evidence="2" id="KW-0732">Signal</keyword>
<dbReference type="SUPFAM" id="SSF53850">
    <property type="entry name" value="Periplasmic binding protein-like II"/>
    <property type="match status" value="1"/>
</dbReference>
<evidence type="ECO:0000313" key="4">
    <source>
        <dbReference type="Proteomes" id="UP000198885"/>
    </source>
</evidence>
<dbReference type="Gene3D" id="3.40.190.10">
    <property type="entry name" value="Periplasmic binding protein-like II"/>
    <property type="match status" value="1"/>
</dbReference>
<dbReference type="EMBL" id="FOGU01000008">
    <property type="protein sequence ID" value="SES23737.1"/>
    <property type="molecule type" value="Genomic_DNA"/>
</dbReference>
<keyword evidence="4" id="KW-1185">Reference proteome</keyword>
<feature type="chain" id="PRO_5011446357" evidence="2">
    <location>
        <begin position="26"/>
        <end position="317"/>
    </location>
</feature>
<evidence type="ECO:0000313" key="3">
    <source>
        <dbReference type="EMBL" id="SES23737.1"/>
    </source>
</evidence>
<dbReference type="PANTHER" id="PTHR42928">
    <property type="entry name" value="TRICARBOXYLATE-BINDING PROTEIN"/>
    <property type="match status" value="1"/>
</dbReference>
<gene>
    <name evidence="3" type="ORF">SAMN04490244_1085</name>
</gene>
<keyword evidence="3" id="KW-0675">Receptor</keyword>
<dbReference type="AlphaFoldDB" id="A0A1H9VQU8"/>
<accession>A0A1H9VQU8</accession>
<protein>
    <submittedName>
        <fullName evidence="3">Tripartite-type tricarboxylate transporter, receptor component TctC</fullName>
    </submittedName>
</protein>
<feature type="signal peptide" evidence="2">
    <location>
        <begin position="1"/>
        <end position="25"/>
    </location>
</feature>
<dbReference type="PIRSF" id="PIRSF017082">
    <property type="entry name" value="YflP"/>
    <property type="match status" value="1"/>
</dbReference>
<reference evidence="3 4" key="1">
    <citation type="submission" date="2016-10" db="EMBL/GenBank/DDBJ databases">
        <authorList>
            <person name="de Groot N.N."/>
        </authorList>
    </citation>
    <scope>NUCLEOTIDE SEQUENCE [LARGE SCALE GENOMIC DNA]</scope>
    <source>
        <strain evidence="3 4">DSM 23042</strain>
    </source>
</reference>
<dbReference type="RefSeq" id="WP_092694546.1">
    <property type="nucleotide sequence ID" value="NZ_FOGU01000008.1"/>
</dbReference>
<dbReference type="OrthoDB" id="7248487at2"/>
<sequence>MHAMQKFAAGLGAAVALAAPVSATAQDYPERPVEFIVPWSPGGGSDTLMRIVSNNVQPYLGVEMPVINMPGVGGTVGLTEASRRDADGYTISQVHEGLLTASETGLTDLTWQDFDPIALMTASPQYLVAQADAPYDNFESFVTYAQENPGEVTMGVTLGGVPHLHAAMIEEAFDLEFSYVGYEGTGERIRALVGGNLDVAIGDIASSQQFVENGDLQFLAVGSAEPMEQTPDVPTFNELGADLELAVTRGIVMPKGAPEEARNTLESALQELSQDETFIEQVNNAGAQVDFRGQDDYASYLGNLSETVSRLSSVLAP</sequence>
<dbReference type="Proteomes" id="UP000198885">
    <property type="component" value="Unassembled WGS sequence"/>
</dbReference>
<dbReference type="Pfam" id="PF03401">
    <property type="entry name" value="TctC"/>
    <property type="match status" value="1"/>
</dbReference>